<evidence type="ECO:0000256" key="13">
    <source>
        <dbReference type="SAM" id="Phobius"/>
    </source>
</evidence>
<keyword evidence="8 12" id="KW-0406">Ion transport</keyword>
<comment type="caution">
    <text evidence="15">The sequence shown here is derived from an EMBL/GenBank/DDBJ whole genome shotgun (WGS) entry which is preliminary data.</text>
</comment>
<evidence type="ECO:0000256" key="10">
    <source>
        <dbReference type="ARBA" id="ARBA00023201"/>
    </source>
</evidence>
<dbReference type="Gene3D" id="2.60.470.10">
    <property type="entry name" value="Acid-sensing ion channels like domains"/>
    <property type="match status" value="1"/>
</dbReference>
<evidence type="ECO:0000256" key="12">
    <source>
        <dbReference type="RuleBase" id="RU000679"/>
    </source>
</evidence>
<keyword evidence="3 12" id="KW-0813">Transport</keyword>
<evidence type="ECO:0000256" key="2">
    <source>
        <dbReference type="ARBA" id="ARBA00007193"/>
    </source>
</evidence>
<evidence type="ECO:0000256" key="9">
    <source>
        <dbReference type="ARBA" id="ARBA00023136"/>
    </source>
</evidence>
<keyword evidence="6 13" id="KW-1133">Transmembrane helix</keyword>
<reference evidence="15 16" key="1">
    <citation type="submission" date="2023-03" db="EMBL/GenBank/DDBJ databases">
        <title>Genome insight into feeding habits of ladybird beetles.</title>
        <authorList>
            <person name="Li H.-S."/>
            <person name="Huang Y.-H."/>
            <person name="Pang H."/>
        </authorList>
    </citation>
    <scope>NUCLEOTIDE SEQUENCE [LARGE SCALE GENOMIC DNA]</scope>
    <source>
        <strain evidence="15">SYSU_2023b</strain>
        <tissue evidence="15">Whole body</tissue>
    </source>
</reference>
<dbReference type="AlphaFoldDB" id="A0AAW1VBI7"/>
<evidence type="ECO:0000256" key="8">
    <source>
        <dbReference type="ARBA" id="ARBA00023065"/>
    </source>
</evidence>
<comment type="subcellular location">
    <subcellularLocation>
        <location evidence="1">Membrane</location>
        <topology evidence="1">Multi-pass membrane protein</topology>
    </subcellularLocation>
</comment>
<dbReference type="InterPro" id="IPR001873">
    <property type="entry name" value="ENaC"/>
</dbReference>
<evidence type="ECO:0000256" key="6">
    <source>
        <dbReference type="ARBA" id="ARBA00022989"/>
    </source>
</evidence>
<dbReference type="Gene3D" id="1.10.287.770">
    <property type="entry name" value="YojJ-like"/>
    <property type="match status" value="1"/>
</dbReference>
<protein>
    <recommendedName>
        <fullName evidence="17">Sodium channel protein Nach</fullName>
    </recommendedName>
</protein>
<keyword evidence="5 12" id="KW-0812">Transmembrane</keyword>
<name>A0AAW1VBI7_9CUCU</name>
<dbReference type="PANTHER" id="PTHR11690:SF175">
    <property type="entry name" value="PICKPOCKET 13-RELATED"/>
    <property type="match status" value="1"/>
</dbReference>
<evidence type="ECO:0000313" key="16">
    <source>
        <dbReference type="Proteomes" id="UP001431783"/>
    </source>
</evidence>
<proteinExistence type="inferred from homology"/>
<keyword evidence="16" id="KW-1185">Reference proteome</keyword>
<evidence type="ECO:0008006" key="17">
    <source>
        <dbReference type="Google" id="ProtNLM"/>
    </source>
</evidence>
<evidence type="ECO:0000256" key="4">
    <source>
        <dbReference type="ARBA" id="ARBA00022461"/>
    </source>
</evidence>
<evidence type="ECO:0000256" key="3">
    <source>
        <dbReference type="ARBA" id="ARBA00022448"/>
    </source>
</evidence>
<evidence type="ECO:0000256" key="1">
    <source>
        <dbReference type="ARBA" id="ARBA00004141"/>
    </source>
</evidence>
<feature type="transmembrane region" description="Helical" evidence="13">
    <location>
        <begin position="366"/>
        <end position="393"/>
    </location>
</feature>
<keyword evidence="7" id="KW-0915">Sodium</keyword>
<evidence type="ECO:0000256" key="14">
    <source>
        <dbReference type="SAM" id="SignalP"/>
    </source>
</evidence>
<dbReference type="GO" id="GO:0005886">
    <property type="term" value="C:plasma membrane"/>
    <property type="evidence" value="ECO:0007669"/>
    <property type="project" value="TreeGrafter"/>
</dbReference>
<feature type="chain" id="PRO_5043665599" description="Sodium channel protein Nach" evidence="14">
    <location>
        <begin position="17"/>
        <end position="416"/>
    </location>
</feature>
<dbReference type="PANTHER" id="PTHR11690">
    <property type="entry name" value="AMILORIDE-SENSITIVE SODIUM CHANNEL-RELATED"/>
    <property type="match status" value="1"/>
</dbReference>
<dbReference type="EMBL" id="JARQZJ010000138">
    <property type="protein sequence ID" value="KAK9892744.1"/>
    <property type="molecule type" value="Genomic_DNA"/>
</dbReference>
<evidence type="ECO:0000313" key="15">
    <source>
        <dbReference type="EMBL" id="KAK9892744.1"/>
    </source>
</evidence>
<organism evidence="15 16">
    <name type="scientific">Henosepilachna vigintioctopunctata</name>
    <dbReference type="NCBI Taxonomy" id="420089"/>
    <lineage>
        <taxon>Eukaryota</taxon>
        <taxon>Metazoa</taxon>
        <taxon>Ecdysozoa</taxon>
        <taxon>Arthropoda</taxon>
        <taxon>Hexapoda</taxon>
        <taxon>Insecta</taxon>
        <taxon>Pterygota</taxon>
        <taxon>Neoptera</taxon>
        <taxon>Endopterygota</taxon>
        <taxon>Coleoptera</taxon>
        <taxon>Polyphaga</taxon>
        <taxon>Cucujiformia</taxon>
        <taxon>Coccinelloidea</taxon>
        <taxon>Coccinellidae</taxon>
        <taxon>Epilachninae</taxon>
        <taxon>Epilachnini</taxon>
        <taxon>Henosepilachna</taxon>
    </lineage>
</organism>
<keyword evidence="9 13" id="KW-0472">Membrane</keyword>
<feature type="signal peptide" evidence="14">
    <location>
        <begin position="1"/>
        <end position="16"/>
    </location>
</feature>
<keyword evidence="14" id="KW-0732">Signal</keyword>
<evidence type="ECO:0000256" key="7">
    <source>
        <dbReference type="ARBA" id="ARBA00023053"/>
    </source>
</evidence>
<keyword evidence="11 12" id="KW-0407">Ion channel</keyword>
<sequence>MLSWLASICLIMSAWDDFRNNAISFVVETSYSEWDTNFPSISVCEMDNQDRIEEFTDKTYGDPHDYNFNEIVKELVYFKGLAFYTLQMCGPNVTVKHEDCFKKDFVEFSAEVRSSCSGIFRKCVWNNVDFDCCEFFQIMDTEVGMCFGINSIQTRNQRPPRYPMVSNKDTGPGSLYLEIRGIAKVYLLGKEEVPTLTTITTDVVPISPHIRVHRFIAIREMENQLEVKDVSVEQRNCKFTSENNLGIYDHYSYSACCVHCRKNAQLSVCGCIHHQVPNAPREMFCDIDGLYCLNKHYNNLIVLKAPWSNRTGLVCDCLPSCTEFEMTVIKDYKSGIPEDYGIVEITLERLPSERYKRKVVRGKLDLVVSTGGITALFLGASILSFVEVLYYFFVRPIGDALVRHNINKKETLKSMR</sequence>
<gene>
    <name evidence="15" type="ORF">WA026_021936</name>
</gene>
<evidence type="ECO:0000256" key="11">
    <source>
        <dbReference type="ARBA" id="ARBA00023303"/>
    </source>
</evidence>
<dbReference type="Proteomes" id="UP001431783">
    <property type="component" value="Unassembled WGS sequence"/>
</dbReference>
<dbReference type="GO" id="GO:0015280">
    <property type="term" value="F:ligand-gated sodium channel activity"/>
    <property type="evidence" value="ECO:0007669"/>
    <property type="project" value="TreeGrafter"/>
</dbReference>
<dbReference type="Pfam" id="PF00858">
    <property type="entry name" value="ASC"/>
    <property type="match status" value="1"/>
</dbReference>
<keyword evidence="10 12" id="KW-0739">Sodium transport</keyword>
<keyword evidence="4 12" id="KW-0894">Sodium channel</keyword>
<accession>A0AAW1VBI7</accession>
<comment type="similarity">
    <text evidence="2 12">Belongs to the amiloride-sensitive sodium channel (TC 1.A.6) family.</text>
</comment>
<evidence type="ECO:0000256" key="5">
    <source>
        <dbReference type="ARBA" id="ARBA00022692"/>
    </source>
</evidence>